<reference evidence="8 9" key="1">
    <citation type="journal article" date="2014" name="Am. J. Bot.">
        <title>Genome assembly and annotation for red clover (Trifolium pratense; Fabaceae).</title>
        <authorList>
            <person name="Istvanek J."/>
            <person name="Jaros M."/>
            <person name="Krenek A."/>
            <person name="Repkova J."/>
        </authorList>
    </citation>
    <scope>NUCLEOTIDE SEQUENCE [LARGE SCALE GENOMIC DNA]</scope>
    <source>
        <strain evidence="9">cv. Tatra</strain>
        <tissue evidence="8">Young leaves</tissue>
    </source>
</reference>
<dbReference type="PANTHER" id="PTHR22726:SF1">
    <property type="entry name" value="METALLOENDOPEPTIDASE OMA1, MITOCHONDRIAL"/>
    <property type="match status" value="1"/>
</dbReference>
<dbReference type="EMBL" id="ASHM01003422">
    <property type="protein sequence ID" value="PNY09856.1"/>
    <property type="molecule type" value="Genomic_DNA"/>
</dbReference>
<protein>
    <submittedName>
        <fullName evidence="8">Mitochondrial metalloendopeptidase OMA1</fullName>
    </submittedName>
</protein>
<keyword evidence="4 6" id="KW-0862">Zinc</keyword>
<evidence type="ECO:0000256" key="2">
    <source>
        <dbReference type="ARBA" id="ARBA00022723"/>
    </source>
</evidence>
<evidence type="ECO:0000256" key="4">
    <source>
        <dbReference type="ARBA" id="ARBA00022833"/>
    </source>
</evidence>
<comment type="caution">
    <text evidence="8">The sequence shown here is derived from an EMBL/GenBank/DDBJ whole genome shotgun (WGS) entry which is preliminary data.</text>
</comment>
<keyword evidence="5 6" id="KW-0482">Metalloprotease</keyword>
<dbReference type="AlphaFoldDB" id="A0A2K3P3I8"/>
<evidence type="ECO:0000256" key="1">
    <source>
        <dbReference type="ARBA" id="ARBA00022670"/>
    </source>
</evidence>
<proteinExistence type="inferred from homology"/>
<keyword evidence="3 6" id="KW-0378">Hydrolase</keyword>
<organism evidence="8 9">
    <name type="scientific">Trifolium pratense</name>
    <name type="common">Red clover</name>
    <dbReference type="NCBI Taxonomy" id="57577"/>
    <lineage>
        <taxon>Eukaryota</taxon>
        <taxon>Viridiplantae</taxon>
        <taxon>Streptophyta</taxon>
        <taxon>Embryophyta</taxon>
        <taxon>Tracheophyta</taxon>
        <taxon>Spermatophyta</taxon>
        <taxon>Magnoliopsida</taxon>
        <taxon>eudicotyledons</taxon>
        <taxon>Gunneridae</taxon>
        <taxon>Pentapetalae</taxon>
        <taxon>rosids</taxon>
        <taxon>fabids</taxon>
        <taxon>Fabales</taxon>
        <taxon>Fabaceae</taxon>
        <taxon>Papilionoideae</taxon>
        <taxon>50 kb inversion clade</taxon>
        <taxon>NPAAA clade</taxon>
        <taxon>Hologalegina</taxon>
        <taxon>IRL clade</taxon>
        <taxon>Trifolieae</taxon>
        <taxon>Trifolium</taxon>
    </lineage>
</organism>
<evidence type="ECO:0000259" key="7">
    <source>
        <dbReference type="Pfam" id="PF01435"/>
    </source>
</evidence>
<evidence type="ECO:0000313" key="8">
    <source>
        <dbReference type="EMBL" id="PNY09856.1"/>
    </source>
</evidence>
<keyword evidence="2" id="KW-0479">Metal-binding</keyword>
<name>A0A2K3P3I8_TRIPR</name>
<dbReference type="GO" id="GO:0051603">
    <property type="term" value="P:proteolysis involved in protein catabolic process"/>
    <property type="evidence" value="ECO:0007669"/>
    <property type="project" value="TreeGrafter"/>
</dbReference>
<evidence type="ECO:0000256" key="6">
    <source>
        <dbReference type="RuleBase" id="RU003983"/>
    </source>
</evidence>
<comment type="cofactor">
    <cofactor evidence="6">
        <name>Zn(2+)</name>
        <dbReference type="ChEBI" id="CHEBI:29105"/>
    </cofactor>
    <text evidence="6">Binds 1 zinc ion per subunit.</text>
</comment>
<gene>
    <name evidence="8" type="ORF">L195_g006414</name>
</gene>
<reference evidence="8 9" key="2">
    <citation type="journal article" date="2017" name="Front. Plant Sci.">
        <title>Gene Classification and Mining of Molecular Markers Useful in Red Clover (Trifolium pratense) Breeding.</title>
        <authorList>
            <person name="Istvanek J."/>
            <person name="Dluhosova J."/>
            <person name="Dluhos P."/>
            <person name="Patkova L."/>
            <person name="Nedelnik J."/>
            <person name="Repkova J."/>
        </authorList>
    </citation>
    <scope>NUCLEOTIDE SEQUENCE [LARGE SCALE GENOMIC DNA]</scope>
    <source>
        <strain evidence="9">cv. Tatra</strain>
        <tissue evidence="8">Young leaves</tissue>
    </source>
</reference>
<dbReference type="GO" id="GO:0016020">
    <property type="term" value="C:membrane"/>
    <property type="evidence" value="ECO:0007669"/>
    <property type="project" value="TreeGrafter"/>
</dbReference>
<dbReference type="GO" id="GO:0004222">
    <property type="term" value="F:metalloendopeptidase activity"/>
    <property type="evidence" value="ECO:0007669"/>
    <property type="project" value="InterPro"/>
</dbReference>
<keyword evidence="1 6" id="KW-0645">Protease</keyword>
<evidence type="ECO:0000256" key="5">
    <source>
        <dbReference type="ARBA" id="ARBA00023049"/>
    </source>
</evidence>
<comment type="similarity">
    <text evidence="6">Belongs to the peptidase M48 family.</text>
</comment>
<dbReference type="PANTHER" id="PTHR22726">
    <property type="entry name" value="METALLOENDOPEPTIDASE OMA1"/>
    <property type="match status" value="1"/>
</dbReference>
<feature type="domain" description="Peptidase M48" evidence="7">
    <location>
        <begin position="101"/>
        <end position="155"/>
    </location>
</feature>
<dbReference type="InterPro" id="IPR051156">
    <property type="entry name" value="Mito/Outer_Membr_Metalloprot"/>
</dbReference>
<dbReference type="STRING" id="57577.A0A2K3P3I8"/>
<dbReference type="InterPro" id="IPR001915">
    <property type="entry name" value="Peptidase_M48"/>
</dbReference>
<sequence length="179" mass="19913">MFEVVRFCYKGELLPSTDPESMRVKIIANNIIDALKRGLNKENVRSEALLRALTKKKGNCHLKSQPYMSHVDGLNWEILVAKGPVKAFCLPGKIVVFTGMMEIEADYIGLILLASAGYDPRAAPKLYKKFQRITGDSTIFSTHPSGNKRAEFLAQTQKFLPIGPLMSNDNNNGKKTQLA</sequence>
<evidence type="ECO:0000256" key="3">
    <source>
        <dbReference type="ARBA" id="ARBA00022801"/>
    </source>
</evidence>
<dbReference type="Pfam" id="PF01435">
    <property type="entry name" value="Peptidase_M48"/>
    <property type="match status" value="1"/>
</dbReference>
<accession>A0A2K3P3I8</accession>
<dbReference type="GO" id="GO:0046872">
    <property type="term" value="F:metal ion binding"/>
    <property type="evidence" value="ECO:0007669"/>
    <property type="project" value="UniProtKB-KW"/>
</dbReference>
<dbReference type="Proteomes" id="UP000236291">
    <property type="component" value="Unassembled WGS sequence"/>
</dbReference>
<dbReference type="ExpressionAtlas" id="A0A2K3P3I8">
    <property type="expression patterns" value="baseline"/>
</dbReference>
<evidence type="ECO:0000313" key="9">
    <source>
        <dbReference type="Proteomes" id="UP000236291"/>
    </source>
</evidence>